<dbReference type="EMBL" id="CAEZSW010000003">
    <property type="protein sequence ID" value="CAB4545994.1"/>
    <property type="molecule type" value="Genomic_DNA"/>
</dbReference>
<reference evidence="1" key="1">
    <citation type="submission" date="2020-05" db="EMBL/GenBank/DDBJ databases">
        <authorList>
            <person name="Chiriac C."/>
            <person name="Salcher M."/>
            <person name="Ghai R."/>
            <person name="Kavagutti S V."/>
        </authorList>
    </citation>
    <scope>NUCLEOTIDE SEQUENCE</scope>
</reference>
<accession>A0A6J6C4M1</accession>
<dbReference type="AlphaFoldDB" id="A0A6J6C4M1"/>
<name>A0A6J6C4M1_9ZZZZ</name>
<evidence type="ECO:0000313" key="1">
    <source>
        <dbReference type="EMBL" id="CAB4545994.1"/>
    </source>
</evidence>
<organism evidence="1">
    <name type="scientific">freshwater metagenome</name>
    <dbReference type="NCBI Taxonomy" id="449393"/>
    <lineage>
        <taxon>unclassified sequences</taxon>
        <taxon>metagenomes</taxon>
        <taxon>ecological metagenomes</taxon>
    </lineage>
</organism>
<proteinExistence type="predicted"/>
<gene>
    <name evidence="1" type="ORF">UFOPK1508_00052</name>
</gene>
<sequence length="46" mass="5301">MADTEYLTRELASLRTALSEVTTRDYLNTQLTDAIEEIVKKLNKKN</sequence>
<protein>
    <submittedName>
        <fullName evidence="1">Unannotated protein</fullName>
    </submittedName>
</protein>